<sequence>MSADLENASQAAAHWVARLSSGTASEQDRQEFQSWLKADISHRRAFERARLLFTEMDRLPVPSVQPKSRRPMFRAVGAMALAAGVAAFAVLGFNSQPTDYRSGVGEVERLVLSDGTQVWLDSDSALDAHYDDARRELALQRGRAYFDVAADARPFSIQSAGATIVDIGTAFTVDRTDEPLRVAVESGEVEVRLGGLTTQLLAGESGTFFHGNSSSMGSRAEDSDFDWREGRLTLSQTPLRQALEQVGRYRRGYILWLADDGADATVSGVLRLETLDEGIDSLLAGRGLRLLRLPGLAVVIKDSSGAG</sequence>
<feature type="domain" description="FecR protein" evidence="2">
    <location>
        <begin position="99"/>
        <end position="190"/>
    </location>
</feature>
<dbReference type="InterPro" id="IPR006860">
    <property type="entry name" value="FecR"/>
</dbReference>
<dbReference type="Pfam" id="PF16220">
    <property type="entry name" value="DUF4880"/>
    <property type="match status" value="1"/>
</dbReference>
<evidence type="ECO:0000256" key="1">
    <source>
        <dbReference type="SAM" id="Phobius"/>
    </source>
</evidence>
<dbReference type="Pfam" id="PF04773">
    <property type="entry name" value="FecR"/>
    <property type="match status" value="1"/>
</dbReference>
<organism evidence="4 5">
    <name type="scientific">Steroidobacter flavus</name>
    <dbReference type="NCBI Taxonomy" id="1842136"/>
    <lineage>
        <taxon>Bacteria</taxon>
        <taxon>Pseudomonadati</taxon>
        <taxon>Pseudomonadota</taxon>
        <taxon>Gammaproteobacteria</taxon>
        <taxon>Steroidobacterales</taxon>
        <taxon>Steroidobacteraceae</taxon>
        <taxon>Steroidobacter</taxon>
    </lineage>
</organism>
<dbReference type="InterPro" id="IPR032623">
    <property type="entry name" value="FecR_N"/>
</dbReference>
<proteinExistence type="predicted"/>
<protein>
    <submittedName>
        <fullName evidence="4">FecR family protein</fullName>
    </submittedName>
</protein>
<keyword evidence="1" id="KW-0472">Membrane</keyword>
<comment type="caution">
    <text evidence="4">The sequence shown here is derived from an EMBL/GenBank/DDBJ whole genome shotgun (WGS) entry which is preliminary data.</text>
</comment>
<dbReference type="RefSeq" id="WP_380598778.1">
    <property type="nucleotide sequence ID" value="NZ_JBHSDU010000003.1"/>
</dbReference>
<keyword evidence="1" id="KW-1133">Transmembrane helix</keyword>
<dbReference type="Proteomes" id="UP001595904">
    <property type="component" value="Unassembled WGS sequence"/>
</dbReference>
<feature type="transmembrane region" description="Helical" evidence="1">
    <location>
        <begin position="72"/>
        <end position="93"/>
    </location>
</feature>
<evidence type="ECO:0000313" key="5">
    <source>
        <dbReference type="Proteomes" id="UP001595904"/>
    </source>
</evidence>
<name>A0ABV8STV1_9GAMM</name>
<evidence type="ECO:0000259" key="2">
    <source>
        <dbReference type="Pfam" id="PF04773"/>
    </source>
</evidence>
<feature type="domain" description="FecR N-terminal" evidence="3">
    <location>
        <begin position="10"/>
        <end position="50"/>
    </location>
</feature>
<dbReference type="InterPro" id="IPR012373">
    <property type="entry name" value="Ferrdict_sens_TM"/>
</dbReference>
<evidence type="ECO:0000313" key="4">
    <source>
        <dbReference type="EMBL" id="MFC4310896.1"/>
    </source>
</evidence>
<gene>
    <name evidence="4" type="ORF">ACFPN2_17505</name>
</gene>
<dbReference type="EMBL" id="JBHSDU010000003">
    <property type="protein sequence ID" value="MFC4310896.1"/>
    <property type="molecule type" value="Genomic_DNA"/>
</dbReference>
<dbReference type="PANTHER" id="PTHR30273:SF2">
    <property type="entry name" value="PROTEIN FECR"/>
    <property type="match status" value="1"/>
</dbReference>
<reference evidence="5" key="1">
    <citation type="journal article" date="2019" name="Int. J. Syst. Evol. Microbiol.">
        <title>The Global Catalogue of Microorganisms (GCM) 10K type strain sequencing project: providing services to taxonomists for standard genome sequencing and annotation.</title>
        <authorList>
            <consortium name="The Broad Institute Genomics Platform"/>
            <consortium name="The Broad Institute Genome Sequencing Center for Infectious Disease"/>
            <person name="Wu L."/>
            <person name="Ma J."/>
        </authorList>
    </citation>
    <scope>NUCLEOTIDE SEQUENCE [LARGE SCALE GENOMIC DNA]</scope>
    <source>
        <strain evidence="5">CGMCC 1.10759</strain>
    </source>
</reference>
<dbReference type="PANTHER" id="PTHR30273">
    <property type="entry name" value="PERIPLASMIC SIGNAL SENSOR AND SIGMA FACTOR ACTIVATOR FECR-RELATED"/>
    <property type="match status" value="1"/>
</dbReference>
<dbReference type="PIRSF" id="PIRSF018266">
    <property type="entry name" value="FecR"/>
    <property type="match status" value="1"/>
</dbReference>
<keyword evidence="5" id="KW-1185">Reference proteome</keyword>
<accession>A0ABV8STV1</accession>
<evidence type="ECO:0000259" key="3">
    <source>
        <dbReference type="Pfam" id="PF16220"/>
    </source>
</evidence>
<keyword evidence="1" id="KW-0812">Transmembrane</keyword>
<dbReference type="Gene3D" id="2.60.120.1440">
    <property type="match status" value="1"/>
</dbReference>